<sequence>MKLILVRKFRVLILLVFLVACTLHILIDLLPKLEKRAKGSEARAADASPGCSCSHAAAAAAPGRPKTGASEAAAAAAGWPSKHTLRLLQDFSSEPSSNLSSRSAEKGPGQANAERGGEAPPLRTFSTGALHAKGKTREEEAAAGPAGTGSRLAALFAHPLYQLAVPPLDEADLLFNVNSDIRFNPKAAENPEW</sequence>
<evidence type="ECO:0000313" key="4">
    <source>
        <dbReference type="Proteomes" id="UP000694559"/>
    </source>
</evidence>
<keyword evidence="4" id="KW-1185">Reference proteome</keyword>
<feature type="compositionally biased region" description="Low complexity" evidence="1">
    <location>
        <begin position="92"/>
        <end position="102"/>
    </location>
</feature>
<feature type="region of interest" description="Disordered" evidence="1">
    <location>
        <begin position="92"/>
        <end position="125"/>
    </location>
</feature>
<name>A0A8C6Y6Q3_NAJNA</name>
<keyword evidence="2" id="KW-0472">Membrane</keyword>
<evidence type="ECO:0000256" key="2">
    <source>
        <dbReference type="SAM" id="Phobius"/>
    </source>
</evidence>
<dbReference type="OMA" id="XMKSGGT"/>
<dbReference type="PANTHER" id="PTHR12450">
    <property type="entry name" value="DENTIN MATRIX PROTEIN 4 PROTEIN FAM20"/>
    <property type="match status" value="1"/>
</dbReference>
<dbReference type="GeneTree" id="ENSGT00950000182951"/>
<dbReference type="OrthoDB" id="8583677at2759"/>
<keyword evidence="2" id="KW-0812">Transmembrane</keyword>
<reference evidence="3" key="1">
    <citation type="submission" date="2025-08" db="UniProtKB">
        <authorList>
            <consortium name="Ensembl"/>
        </authorList>
    </citation>
    <scope>IDENTIFICATION</scope>
</reference>
<dbReference type="GO" id="GO:0070166">
    <property type="term" value="P:enamel mineralization"/>
    <property type="evidence" value="ECO:0007669"/>
    <property type="project" value="TreeGrafter"/>
</dbReference>
<accession>A0A8C6Y6Q3</accession>
<dbReference type="GO" id="GO:0005794">
    <property type="term" value="C:Golgi apparatus"/>
    <property type="evidence" value="ECO:0007669"/>
    <property type="project" value="TreeGrafter"/>
</dbReference>
<reference evidence="3" key="2">
    <citation type="submission" date="2025-09" db="UniProtKB">
        <authorList>
            <consortium name="Ensembl"/>
        </authorList>
    </citation>
    <scope>IDENTIFICATION</scope>
</reference>
<dbReference type="AlphaFoldDB" id="A0A8C6Y6Q3"/>
<dbReference type="PROSITE" id="PS51257">
    <property type="entry name" value="PROKAR_LIPOPROTEIN"/>
    <property type="match status" value="1"/>
</dbReference>
<dbReference type="InterPro" id="IPR024869">
    <property type="entry name" value="FAM20"/>
</dbReference>
<evidence type="ECO:0000256" key="1">
    <source>
        <dbReference type="SAM" id="MobiDB-lite"/>
    </source>
</evidence>
<evidence type="ECO:0000313" key="3">
    <source>
        <dbReference type="Ensembl" id="ENSNNAP00000023948.1"/>
    </source>
</evidence>
<feature type="transmembrane region" description="Helical" evidence="2">
    <location>
        <begin position="12"/>
        <end position="30"/>
    </location>
</feature>
<dbReference type="Proteomes" id="UP000694559">
    <property type="component" value="Unplaced"/>
</dbReference>
<dbReference type="Ensembl" id="ENSNNAT00000025109.1">
    <property type="protein sequence ID" value="ENSNNAP00000023948.1"/>
    <property type="gene ID" value="ENSNNAG00000015761.1"/>
</dbReference>
<organism evidence="3 4">
    <name type="scientific">Naja naja</name>
    <name type="common">Indian cobra</name>
    <dbReference type="NCBI Taxonomy" id="35670"/>
    <lineage>
        <taxon>Eukaryota</taxon>
        <taxon>Metazoa</taxon>
        <taxon>Chordata</taxon>
        <taxon>Craniata</taxon>
        <taxon>Vertebrata</taxon>
        <taxon>Euteleostomi</taxon>
        <taxon>Lepidosauria</taxon>
        <taxon>Squamata</taxon>
        <taxon>Bifurcata</taxon>
        <taxon>Unidentata</taxon>
        <taxon>Episquamata</taxon>
        <taxon>Toxicofera</taxon>
        <taxon>Serpentes</taxon>
        <taxon>Colubroidea</taxon>
        <taxon>Elapidae</taxon>
        <taxon>Elapinae</taxon>
        <taxon>Naja</taxon>
    </lineage>
</organism>
<keyword evidence="2" id="KW-1133">Transmembrane helix</keyword>
<dbReference type="PANTHER" id="PTHR12450:SF11">
    <property type="entry name" value="EXTRACELLULAR SERINE_THREONINE PROTEIN KINASE FAM20C"/>
    <property type="match status" value="1"/>
</dbReference>
<proteinExistence type="predicted"/>
<dbReference type="GO" id="GO:0004674">
    <property type="term" value="F:protein serine/threonine kinase activity"/>
    <property type="evidence" value="ECO:0007669"/>
    <property type="project" value="TreeGrafter"/>
</dbReference>
<protein>
    <submittedName>
        <fullName evidence="3">Uncharacterized protein</fullName>
    </submittedName>
</protein>